<evidence type="ECO:0000256" key="2">
    <source>
        <dbReference type="ARBA" id="ARBA00012438"/>
    </source>
</evidence>
<dbReference type="Gene3D" id="3.30.565.10">
    <property type="entry name" value="Histidine kinase-like ATPase, C-terminal domain"/>
    <property type="match status" value="1"/>
</dbReference>
<dbReference type="EC" id="2.7.13.3" evidence="2"/>
<evidence type="ECO:0000256" key="7">
    <source>
        <dbReference type="ARBA" id="ARBA00022840"/>
    </source>
</evidence>
<evidence type="ECO:0000259" key="9">
    <source>
        <dbReference type="Pfam" id="PF07568"/>
    </source>
</evidence>
<evidence type="ECO:0000256" key="8">
    <source>
        <dbReference type="SAM" id="Phobius"/>
    </source>
</evidence>
<gene>
    <name evidence="10" type="ORF">SAMN04488045_1558</name>
</gene>
<evidence type="ECO:0000313" key="10">
    <source>
        <dbReference type="EMBL" id="SEG02018.1"/>
    </source>
</evidence>
<dbReference type="PANTHER" id="PTHR41523">
    <property type="entry name" value="TWO-COMPONENT SYSTEM SENSOR PROTEIN"/>
    <property type="match status" value="1"/>
</dbReference>
<organism evidence="10 11">
    <name type="scientific">Thalassococcus halodurans</name>
    <dbReference type="NCBI Taxonomy" id="373675"/>
    <lineage>
        <taxon>Bacteria</taxon>
        <taxon>Pseudomonadati</taxon>
        <taxon>Pseudomonadota</taxon>
        <taxon>Alphaproteobacteria</taxon>
        <taxon>Rhodobacterales</taxon>
        <taxon>Roseobacteraceae</taxon>
        <taxon>Thalassococcus</taxon>
    </lineage>
</organism>
<comment type="catalytic activity">
    <reaction evidence="1">
        <text>ATP + protein L-histidine = ADP + protein N-phospho-L-histidine.</text>
        <dbReference type="EC" id="2.7.13.3"/>
    </reaction>
</comment>
<dbReference type="GO" id="GO:0004673">
    <property type="term" value="F:protein histidine kinase activity"/>
    <property type="evidence" value="ECO:0007669"/>
    <property type="project" value="UniProtKB-EC"/>
</dbReference>
<feature type="domain" description="Signal transduction histidine kinase subgroup 2 dimerisation and phosphoacceptor" evidence="9">
    <location>
        <begin position="373"/>
        <end position="445"/>
    </location>
</feature>
<keyword evidence="8" id="KW-1133">Transmembrane helix</keyword>
<keyword evidence="4" id="KW-0808">Transferase</keyword>
<feature type="transmembrane region" description="Helical" evidence="8">
    <location>
        <begin position="288"/>
        <end position="307"/>
    </location>
</feature>
<reference evidence="10 11" key="1">
    <citation type="submission" date="2016-10" db="EMBL/GenBank/DDBJ databases">
        <authorList>
            <person name="de Groot N.N."/>
        </authorList>
    </citation>
    <scope>NUCLEOTIDE SEQUENCE [LARGE SCALE GENOMIC DNA]</scope>
    <source>
        <strain evidence="10 11">DSM 26915</strain>
    </source>
</reference>
<dbReference type="InterPro" id="IPR036890">
    <property type="entry name" value="HATPase_C_sf"/>
</dbReference>
<evidence type="ECO:0000256" key="1">
    <source>
        <dbReference type="ARBA" id="ARBA00000085"/>
    </source>
</evidence>
<keyword evidence="5" id="KW-0547">Nucleotide-binding</keyword>
<evidence type="ECO:0000313" key="11">
    <source>
        <dbReference type="Proteomes" id="UP000236752"/>
    </source>
</evidence>
<keyword evidence="8" id="KW-0472">Membrane</keyword>
<evidence type="ECO:0000256" key="6">
    <source>
        <dbReference type="ARBA" id="ARBA00022777"/>
    </source>
</evidence>
<dbReference type="Gene3D" id="3.30.450.20">
    <property type="entry name" value="PAS domain"/>
    <property type="match status" value="1"/>
</dbReference>
<dbReference type="GO" id="GO:0005524">
    <property type="term" value="F:ATP binding"/>
    <property type="evidence" value="ECO:0007669"/>
    <property type="project" value="UniProtKB-KW"/>
</dbReference>
<dbReference type="PANTHER" id="PTHR41523:SF8">
    <property type="entry name" value="ETHYLENE RESPONSE SENSOR PROTEIN"/>
    <property type="match status" value="1"/>
</dbReference>
<evidence type="ECO:0000256" key="3">
    <source>
        <dbReference type="ARBA" id="ARBA00022553"/>
    </source>
</evidence>
<dbReference type="AlphaFoldDB" id="A0A1H5WRM7"/>
<dbReference type="EMBL" id="FNUZ01000002">
    <property type="protein sequence ID" value="SEG02018.1"/>
    <property type="molecule type" value="Genomic_DNA"/>
</dbReference>
<dbReference type="Proteomes" id="UP000236752">
    <property type="component" value="Unassembled WGS sequence"/>
</dbReference>
<protein>
    <recommendedName>
        <fullName evidence="2">histidine kinase</fullName>
        <ecNumber evidence="2">2.7.13.3</ecNumber>
    </recommendedName>
</protein>
<evidence type="ECO:0000256" key="4">
    <source>
        <dbReference type="ARBA" id="ARBA00022679"/>
    </source>
</evidence>
<name>A0A1H5WRM7_9RHOB</name>
<accession>A0A1H5WRM7</accession>
<keyword evidence="8" id="KW-0812">Transmembrane</keyword>
<dbReference type="InterPro" id="IPR011495">
    <property type="entry name" value="Sig_transdc_His_kin_sub2_dim/P"/>
</dbReference>
<sequence>MIGTPGPRPVPSGLGARIIGFLSIALVPLGVVSYLQTSELHDVTRERAALNVIGLTETAISAERRNIQNTLAAAQTLSAISDVVAGDPSTCYRHLAEVQQSEGLHNFLGVIDTDANLMCLSAQREADLTVFPLLVEAAKSREPSVLRIDNPPLSDEPVVVVSSPFFDGDVLKGQVLISFSVSELRSSEGAVEEPGFVDVITFNKQGQILSTTVSPKRAKEILPKQTNFSELAGGNQRSFQAVSGDGQERIFSVSTSIPGLVTAVSVWPLDSVAAQAVDQQRFARALPLLMWAASVIVAYLAVNRLVIRHIRTLRRQMRGFARNRRVPSQKTSPDMALELQDMENDFLNMVESIMRDEAQLEDALHEKTILLKEVHHRVKNNLQLISSIMNMQIRQATHEETRMVLQRLQDRILGLATVHRSLYQSEDLGKVQTHDLVNNLIDQICGVKTQCGSRVDVIRDIDEVELYPDQAVPLSLLIAEALTNAGKYGGPDDQGVCELRISVKSLDDRKVSVVISNTSDPHAERSSTGETGLGSRLIRAFVTQLGGDLEQGVEDQCYAVKVQFTISDFKPEVVDY</sequence>
<keyword evidence="3" id="KW-0597">Phosphoprotein</keyword>
<keyword evidence="7" id="KW-0067">ATP-binding</keyword>
<proteinExistence type="predicted"/>
<feature type="transmembrane region" description="Helical" evidence="8">
    <location>
        <begin position="14"/>
        <end position="35"/>
    </location>
</feature>
<evidence type="ECO:0000256" key="5">
    <source>
        <dbReference type="ARBA" id="ARBA00022741"/>
    </source>
</evidence>
<keyword evidence="11" id="KW-1185">Reference proteome</keyword>
<dbReference type="Pfam" id="PF07568">
    <property type="entry name" value="HisKA_2"/>
    <property type="match status" value="1"/>
</dbReference>
<dbReference type="SUPFAM" id="SSF55874">
    <property type="entry name" value="ATPase domain of HSP90 chaperone/DNA topoisomerase II/histidine kinase"/>
    <property type="match status" value="1"/>
</dbReference>
<keyword evidence="6 10" id="KW-0418">Kinase</keyword>